<dbReference type="Proteomes" id="UP000095767">
    <property type="component" value="Unassembled WGS sequence"/>
</dbReference>
<accession>A0A1E5UV12</accession>
<dbReference type="GO" id="GO:0008270">
    <property type="term" value="F:zinc ion binding"/>
    <property type="evidence" value="ECO:0007669"/>
    <property type="project" value="InterPro"/>
</dbReference>
<protein>
    <recommendedName>
        <fullName evidence="2">CCHC-type domain-containing protein</fullName>
    </recommendedName>
</protein>
<dbReference type="InterPro" id="IPR036875">
    <property type="entry name" value="Znf_CCHC_sf"/>
</dbReference>
<evidence type="ECO:0000259" key="2">
    <source>
        <dbReference type="SMART" id="SM00343"/>
    </source>
</evidence>
<feature type="region of interest" description="Disordered" evidence="1">
    <location>
        <begin position="269"/>
        <end position="292"/>
    </location>
</feature>
<proteinExistence type="predicted"/>
<reference evidence="3 4" key="1">
    <citation type="submission" date="2016-09" db="EMBL/GenBank/DDBJ databases">
        <title>The draft genome of Dichanthelium oligosanthes: A C3 panicoid grass species.</title>
        <authorList>
            <person name="Studer A.J."/>
            <person name="Schnable J.C."/>
            <person name="Brutnell T.P."/>
        </authorList>
    </citation>
    <scope>NUCLEOTIDE SEQUENCE [LARGE SCALE GENOMIC DNA]</scope>
    <source>
        <strain evidence="4">cv. Kellogg 1175</strain>
        <tissue evidence="3">Leaf</tissue>
    </source>
</reference>
<gene>
    <name evidence="3" type="ORF">BAE44_0022323</name>
</gene>
<dbReference type="EMBL" id="LWDX02062319">
    <property type="protein sequence ID" value="OEL16658.1"/>
    <property type="molecule type" value="Genomic_DNA"/>
</dbReference>
<dbReference type="STRING" id="888268.A0A1E5UV12"/>
<evidence type="ECO:0000313" key="3">
    <source>
        <dbReference type="EMBL" id="OEL16658.1"/>
    </source>
</evidence>
<dbReference type="SMART" id="SM00343">
    <property type="entry name" value="ZnF_C2HC"/>
    <property type="match status" value="2"/>
</dbReference>
<dbReference type="InterPro" id="IPR001878">
    <property type="entry name" value="Znf_CCHC"/>
</dbReference>
<dbReference type="AlphaFoldDB" id="A0A1E5UV12"/>
<dbReference type="GO" id="GO:0003676">
    <property type="term" value="F:nucleic acid binding"/>
    <property type="evidence" value="ECO:0007669"/>
    <property type="project" value="InterPro"/>
</dbReference>
<name>A0A1E5UV12_9POAL</name>
<feature type="domain" description="CCHC-type" evidence="2">
    <location>
        <begin position="4"/>
        <end position="20"/>
    </location>
</feature>
<feature type="non-terminal residue" evidence="3">
    <location>
        <position position="1"/>
    </location>
</feature>
<organism evidence="3 4">
    <name type="scientific">Dichanthelium oligosanthes</name>
    <dbReference type="NCBI Taxonomy" id="888268"/>
    <lineage>
        <taxon>Eukaryota</taxon>
        <taxon>Viridiplantae</taxon>
        <taxon>Streptophyta</taxon>
        <taxon>Embryophyta</taxon>
        <taxon>Tracheophyta</taxon>
        <taxon>Spermatophyta</taxon>
        <taxon>Magnoliopsida</taxon>
        <taxon>Liliopsida</taxon>
        <taxon>Poales</taxon>
        <taxon>Poaceae</taxon>
        <taxon>PACMAD clade</taxon>
        <taxon>Panicoideae</taxon>
        <taxon>Panicodae</taxon>
        <taxon>Paniceae</taxon>
        <taxon>Dichantheliinae</taxon>
        <taxon>Dichanthelium</taxon>
    </lineage>
</organism>
<sequence length="403" mass="43607">LVGRCFNCLWSDHVAAACTFAARCLRCHREGHQARFCKRPRSPDPPGRSELRIIPRTQEMGVAEDELANTLVARVGGAVPGVSIAQVASHFGRFFQVREQEALIRCYMLDGFLISFADGQVTDWVLHALQPSGADLMLVFQRWRCQSRAVFSPLRYKVLLSVENLLAHVWLVDSVQTILGSSCLVSEPSLHSVSRTDLSRFLVAAWAVHLDLISCEVECFVPELKAPSCEGLPPLLLRASELILSKRDALQFSVVIRLLEIHDFNLPSDSDDSQGSSGSSGADGLPRAGTTHLTPWPKIYNLAGGPSSSREPWPSLPRTGGGVSWSLPAMTAMCATCHVVLPMTLASPAPVAVARPPDGPQPDPACCCAVEKPTVCSVSDDPMLVEAQLPSVLELAPPPFSLC</sequence>
<feature type="domain" description="CCHC-type" evidence="2">
    <location>
        <begin position="23"/>
        <end position="39"/>
    </location>
</feature>
<dbReference type="SUPFAM" id="SSF57756">
    <property type="entry name" value="Retrovirus zinc finger-like domains"/>
    <property type="match status" value="1"/>
</dbReference>
<evidence type="ECO:0000313" key="4">
    <source>
        <dbReference type="Proteomes" id="UP000095767"/>
    </source>
</evidence>
<dbReference type="Gene3D" id="4.10.60.10">
    <property type="entry name" value="Zinc finger, CCHC-type"/>
    <property type="match status" value="1"/>
</dbReference>
<feature type="compositionally biased region" description="Low complexity" evidence="1">
    <location>
        <begin position="273"/>
        <end position="284"/>
    </location>
</feature>
<dbReference type="InterPro" id="IPR053253">
    <property type="entry name" value="Sex_diff_modulator"/>
</dbReference>
<comment type="caution">
    <text evidence="3">The sequence shown here is derived from an EMBL/GenBank/DDBJ whole genome shotgun (WGS) entry which is preliminary data.</text>
</comment>
<dbReference type="PANTHER" id="PTHR33087:SF21">
    <property type="entry name" value="OS03G0782100 PROTEIN"/>
    <property type="match status" value="1"/>
</dbReference>
<keyword evidence="4" id="KW-1185">Reference proteome</keyword>
<dbReference type="PANTHER" id="PTHR33087">
    <property type="entry name" value="OS07G0539200 PROTEIN"/>
    <property type="match status" value="1"/>
</dbReference>
<evidence type="ECO:0000256" key="1">
    <source>
        <dbReference type="SAM" id="MobiDB-lite"/>
    </source>
</evidence>
<dbReference type="OrthoDB" id="696508at2759"/>